<comment type="caution">
    <text evidence="1">The sequence shown here is derived from an EMBL/GenBank/DDBJ whole genome shotgun (WGS) entry which is preliminary data.</text>
</comment>
<evidence type="ECO:0000313" key="1">
    <source>
        <dbReference type="EMBL" id="KAA8589503.1"/>
    </source>
</evidence>
<evidence type="ECO:0000313" key="2">
    <source>
        <dbReference type="Proteomes" id="UP000327493"/>
    </source>
</evidence>
<dbReference type="EMBL" id="VOFY01000009">
    <property type="protein sequence ID" value="KAA8589503.1"/>
    <property type="molecule type" value="Genomic_DNA"/>
</dbReference>
<organism evidence="1 2">
    <name type="scientific">Etheostoma spectabile</name>
    <name type="common">orangethroat darter</name>
    <dbReference type="NCBI Taxonomy" id="54343"/>
    <lineage>
        <taxon>Eukaryota</taxon>
        <taxon>Metazoa</taxon>
        <taxon>Chordata</taxon>
        <taxon>Craniata</taxon>
        <taxon>Vertebrata</taxon>
        <taxon>Euteleostomi</taxon>
        <taxon>Actinopterygii</taxon>
        <taxon>Neopterygii</taxon>
        <taxon>Teleostei</taxon>
        <taxon>Neoteleostei</taxon>
        <taxon>Acanthomorphata</taxon>
        <taxon>Eupercaria</taxon>
        <taxon>Perciformes</taxon>
        <taxon>Percoidei</taxon>
        <taxon>Percidae</taxon>
        <taxon>Etheostomatinae</taxon>
        <taxon>Etheostoma</taxon>
    </lineage>
</organism>
<sequence>PLELTGWRRQRGQVSSRLQQRILKTPGAWSLMKVLCPTGNNRAGEGYCLHKCTVPLQRVWKTLVFQGDGGRQHAPGKQAGCCQVRPSVKTVRFAALLHGEAKFTSETSNPSCNLVEKMRIKCYNEDWAERKGPYKL</sequence>
<reference evidence="1 2" key="1">
    <citation type="submission" date="2019-08" db="EMBL/GenBank/DDBJ databases">
        <title>A chromosome-level genome assembly, high-density linkage maps, and genome scans reveal the genomic architecture of hybrid incompatibilities underlying speciation via character displacement in darters (Percidae: Etheostominae).</title>
        <authorList>
            <person name="Moran R.L."/>
            <person name="Catchen J.M."/>
            <person name="Fuller R.C."/>
        </authorList>
    </citation>
    <scope>NUCLEOTIDE SEQUENCE [LARGE SCALE GENOMIC DNA]</scope>
    <source>
        <strain evidence="1">EspeVRDwgs_2016</strain>
        <tissue evidence="1">Muscle</tissue>
    </source>
</reference>
<name>A0A5J5D915_9PERO</name>
<feature type="non-terminal residue" evidence="1">
    <location>
        <position position="1"/>
    </location>
</feature>
<keyword evidence="2" id="KW-1185">Reference proteome</keyword>
<proteinExistence type="predicted"/>
<dbReference type="Proteomes" id="UP000327493">
    <property type="component" value="Chromosome 9"/>
</dbReference>
<gene>
    <name evidence="1" type="ORF">FQN60_012868</name>
</gene>
<accession>A0A5J5D915</accession>
<dbReference type="AlphaFoldDB" id="A0A5J5D915"/>
<protein>
    <submittedName>
        <fullName evidence="1">Uncharacterized protein</fullName>
    </submittedName>
</protein>